<dbReference type="Proteomes" id="UP000639051">
    <property type="component" value="Unassembled WGS sequence"/>
</dbReference>
<gene>
    <name evidence="1" type="ORF">JJE72_00450</name>
</gene>
<dbReference type="SUPFAM" id="SSF48452">
    <property type="entry name" value="TPR-like"/>
    <property type="match status" value="2"/>
</dbReference>
<accession>A0ABS1JXR4</accession>
<reference evidence="1 2" key="1">
    <citation type="submission" date="2021-01" db="EMBL/GenBank/DDBJ databases">
        <title>Genome public.</title>
        <authorList>
            <person name="Liu C."/>
            <person name="Sun Q."/>
        </authorList>
    </citation>
    <scope>NUCLEOTIDE SEQUENCE [LARGE SCALE GENOMIC DNA]</scope>
    <source>
        <strain evidence="1 2">JC656</strain>
    </source>
</reference>
<name>A0ABS1JXR4_9MICC</name>
<protein>
    <submittedName>
        <fullName evidence="1">Uncharacterized protein</fullName>
    </submittedName>
</protein>
<sequence>MKATALLKLSQFAPAHSELDSLEPFDSLRTADAARAWCVRGRLAQAQGRQTRALSCYEHSMRFREVSSAHSAGLAAYLLNDANETLEALAKADSALEVARLHGQADWTGEMLLLKARILAGLGRHHDASACLAEVDRMVAGGSLRTDTAAYLKARSSAETAVRRFQPGLSTAVEALGASDGSGAAAFAAATAAWHSGQLAVAAYAYNAAATAAQSEGDPVAQANAYVHAAAVFQQVEQWDDALSFLTSAEKLVKGSTPSYKERTLRDLRLEIRWVQAQSLDPGKALIWLRDTFSNTGLPAGRAVDFKLRLGRISIRADKHHEAARWFGLASEQAREAGLAATAEFARGLETIYREHPVIDWTALLTSITWLRESGDSGHADNLLGSAMWTQTMRHATMPPQIIDHGAAHAMHTLAEGNQFTDPSARAAHRHNTNLDPYGLALDSAALSGRAGTFADLVDYAICAHSHTEGLLSHRPSGITFRFDAGNGPMTVGPQGAAPEHQAALRSSALPAHPPPALVKGLRQGPVCVQASYEDLVGEPLRSTENAVRLW</sequence>
<proteinExistence type="predicted"/>
<organism evidence="1 2">
    <name type="scientific">Sinomonas cellulolyticus</name>
    <dbReference type="NCBI Taxonomy" id="2801916"/>
    <lineage>
        <taxon>Bacteria</taxon>
        <taxon>Bacillati</taxon>
        <taxon>Actinomycetota</taxon>
        <taxon>Actinomycetes</taxon>
        <taxon>Micrococcales</taxon>
        <taxon>Micrococcaceae</taxon>
        <taxon>Sinomonas</taxon>
    </lineage>
</organism>
<dbReference type="RefSeq" id="WP_189695068.1">
    <property type="nucleotide sequence ID" value="NZ_BNCM01000017.1"/>
</dbReference>
<comment type="caution">
    <text evidence="1">The sequence shown here is derived from an EMBL/GenBank/DDBJ whole genome shotgun (WGS) entry which is preliminary data.</text>
</comment>
<keyword evidence="2" id="KW-1185">Reference proteome</keyword>
<evidence type="ECO:0000313" key="1">
    <source>
        <dbReference type="EMBL" id="MBL0703973.1"/>
    </source>
</evidence>
<dbReference type="Gene3D" id="1.25.40.10">
    <property type="entry name" value="Tetratricopeptide repeat domain"/>
    <property type="match status" value="1"/>
</dbReference>
<dbReference type="EMBL" id="JAERRC010000002">
    <property type="protein sequence ID" value="MBL0703973.1"/>
    <property type="molecule type" value="Genomic_DNA"/>
</dbReference>
<evidence type="ECO:0000313" key="2">
    <source>
        <dbReference type="Proteomes" id="UP000639051"/>
    </source>
</evidence>
<dbReference type="InterPro" id="IPR011990">
    <property type="entry name" value="TPR-like_helical_dom_sf"/>
</dbReference>